<dbReference type="OrthoDB" id="6004111at2"/>
<dbReference type="AlphaFoldDB" id="Q8PCR1"/>
<feature type="transmembrane region" description="Helical" evidence="1">
    <location>
        <begin position="79"/>
        <end position="102"/>
    </location>
</feature>
<name>Q8PCR1_XANCP</name>
<organism evidence="2 3">
    <name type="scientific">Xanthomonas campestris pv. campestris (strain ATCC 33913 / DSM 3586 / NCPPB 528 / LMG 568 / P 25)</name>
    <dbReference type="NCBI Taxonomy" id="190485"/>
    <lineage>
        <taxon>Bacteria</taxon>
        <taxon>Pseudomonadati</taxon>
        <taxon>Pseudomonadota</taxon>
        <taxon>Gammaproteobacteria</taxon>
        <taxon>Lysobacterales</taxon>
        <taxon>Lysobacteraceae</taxon>
        <taxon>Xanthomonas</taxon>
    </lineage>
</organism>
<reference evidence="2 3" key="1">
    <citation type="journal article" date="2002" name="Nature">
        <title>Comparison of the genomes of two Xanthomonas pathogens with differing host specificities.</title>
        <authorList>
            <person name="da Silva A.C."/>
            <person name="Ferro J.A."/>
            <person name="Reinach F.C."/>
            <person name="Farah C.S."/>
            <person name="Furlan L.R."/>
            <person name="Quaggio R.B."/>
            <person name="Monteiro-Vitorello C.B."/>
            <person name="Van Sluys M.A."/>
            <person name="Almeida N.F."/>
            <person name="Alves L.M."/>
            <person name="do Amaral A.M."/>
            <person name="Bertolini M.C."/>
            <person name="Camargo L.E."/>
            <person name="Camarotte G."/>
            <person name="Cannavan F."/>
            <person name="Cardozo J."/>
            <person name="Chambergo F."/>
            <person name="Ciapina L.P."/>
            <person name="Cicarelli R.M."/>
            <person name="Coutinho L.L."/>
            <person name="Cursino-Santos J.R."/>
            <person name="El-Dorry H."/>
            <person name="Faria J.B."/>
            <person name="Ferreira A.J."/>
            <person name="Ferreira R.C."/>
            <person name="Ferro M.I."/>
            <person name="Formighieri E.F."/>
            <person name="Franco M.C."/>
            <person name="Greggio C.C."/>
            <person name="Gruber A."/>
            <person name="Katsuyama A.M."/>
            <person name="Kishi L.T."/>
            <person name="Leite R.P."/>
            <person name="Lemos E.G."/>
            <person name="Lemos M.V."/>
            <person name="Locali E.C."/>
            <person name="Machado M.A."/>
            <person name="Madeira A.M."/>
            <person name="Martinez-Rossi N.M."/>
            <person name="Martins E.C."/>
            <person name="Meidanis J."/>
            <person name="Menck C.F."/>
            <person name="Miyaki C.Y."/>
            <person name="Moon D.H."/>
            <person name="Moreira L.M."/>
            <person name="Novo M.T."/>
            <person name="Okura V.K."/>
            <person name="Oliveira M.C."/>
            <person name="Oliveira V.R."/>
            <person name="Pereira H.A."/>
            <person name="Rossi A."/>
            <person name="Sena J.A."/>
            <person name="Silva C."/>
            <person name="de Souza R.F."/>
            <person name="Spinola L.A."/>
            <person name="Takita M.A."/>
            <person name="Tamura R.E."/>
            <person name="Teixeira E.C."/>
            <person name="Tezza R.I."/>
            <person name="Trindade dos Santos M."/>
            <person name="Truffi D."/>
            <person name="Tsai S.M."/>
            <person name="White F.F."/>
            <person name="Setubal J.C."/>
            <person name="Kitajima J.P."/>
        </authorList>
    </citation>
    <scope>NUCLEOTIDE SEQUENCE [LARGE SCALE GENOMIC DNA]</scope>
    <source>
        <strain evidence="3">ATCC 33913 / DSM 3586 / NCPPB 528 / LMG 568 / P 25</strain>
    </source>
</reference>
<dbReference type="KEGG" id="xcc:XCC0652"/>
<keyword evidence="1" id="KW-1133">Transmembrane helix</keyword>
<gene>
    <name evidence="2" type="ordered locus">XCC0652</name>
</gene>
<evidence type="ECO:0000313" key="3">
    <source>
        <dbReference type="Proteomes" id="UP000001010"/>
    </source>
</evidence>
<proteinExistence type="predicted"/>
<accession>Q8PCR1</accession>
<evidence type="ECO:0008006" key="4">
    <source>
        <dbReference type="Google" id="ProtNLM"/>
    </source>
</evidence>
<dbReference type="PATRIC" id="fig|190485.4.peg.714"/>
<dbReference type="Proteomes" id="UP000001010">
    <property type="component" value="Chromosome"/>
</dbReference>
<dbReference type="HOGENOM" id="CLU_1467659_0_0_6"/>
<keyword evidence="1" id="KW-0472">Membrane</keyword>
<dbReference type="EMBL" id="AE008922">
    <property type="protein sequence ID" value="AAM39968.1"/>
    <property type="molecule type" value="Genomic_DNA"/>
</dbReference>
<dbReference type="EnsemblBacteria" id="AAM39968">
    <property type="protein sequence ID" value="AAM39968"/>
    <property type="gene ID" value="XCC0652"/>
</dbReference>
<dbReference type="STRING" id="190485.XCC0652"/>
<protein>
    <recommendedName>
        <fullName evidence="4">Transmembrane protein</fullName>
    </recommendedName>
</protein>
<evidence type="ECO:0000256" key="1">
    <source>
        <dbReference type="SAM" id="Phobius"/>
    </source>
</evidence>
<keyword evidence="1" id="KW-0812">Transmembrane</keyword>
<keyword evidence="3" id="KW-1185">Reference proteome</keyword>
<feature type="transmembrane region" description="Helical" evidence="1">
    <location>
        <begin position="138"/>
        <end position="159"/>
    </location>
</feature>
<sequence length="184" mass="20069">MSGGDPVLVRFVAQRRPGQALVPGHPVRAGLLAAAAVFRTHGRCAQARLPHRLCLAAHGDAGSLGVVVPAAQQLMRKRWLSVFGLVLCVPYAVLIVQCLRWAHDPQVDYKSRLVWKQLPVLLQSMVAEGLGLTVLLGWLPWAMAYVLMAAPMFVGLYLLGKVVEDTIRGHHPFWKDASNPGADK</sequence>
<evidence type="ECO:0000313" key="2">
    <source>
        <dbReference type="EMBL" id="AAM39968.1"/>
    </source>
</evidence>